<comment type="subcellular location">
    <subcellularLocation>
        <location evidence="1">Mitochondrion membrane</location>
        <topology evidence="1">Multi-pass membrane protein</topology>
    </subcellularLocation>
</comment>
<evidence type="ECO:0000256" key="6">
    <source>
        <dbReference type="ARBA" id="ARBA00022660"/>
    </source>
</evidence>
<comment type="similarity">
    <text evidence="2">Belongs to the complex I subunit 6 family.</text>
</comment>
<feature type="transmembrane region" description="Helical" evidence="16">
    <location>
        <begin position="30"/>
        <end position="48"/>
    </location>
</feature>
<dbReference type="GO" id="GO:0008137">
    <property type="term" value="F:NADH dehydrogenase (ubiquinone) activity"/>
    <property type="evidence" value="ECO:0007669"/>
    <property type="project" value="UniProtKB-EC"/>
</dbReference>
<comment type="catalytic activity">
    <reaction evidence="15">
        <text>a ubiquinone + NADH + 5 H(+)(in) = a ubiquinol + NAD(+) + 4 H(+)(out)</text>
        <dbReference type="Rhea" id="RHEA:29091"/>
        <dbReference type="Rhea" id="RHEA-COMP:9565"/>
        <dbReference type="Rhea" id="RHEA-COMP:9566"/>
        <dbReference type="ChEBI" id="CHEBI:15378"/>
        <dbReference type="ChEBI" id="CHEBI:16389"/>
        <dbReference type="ChEBI" id="CHEBI:17976"/>
        <dbReference type="ChEBI" id="CHEBI:57540"/>
        <dbReference type="ChEBI" id="CHEBI:57945"/>
        <dbReference type="EC" id="7.1.1.2"/>
    </reaction>
</comment>
<accession>A0A343S8P3</accession>
<sequence length="167" mass="18799">MLMLTIPLLISFSFLFTQLSHPLAMGLTLLLQTILISLTAGLSTYSFWVSYILFLVFLGGMLVLFIYVASIASNEPFFFFTSLASLFLFIIFFSFICLLTDSLLILTPSALPNSSLNFSISTPFIISWVYNSPSMMFTIFIISYLLLMLIVVVKVVNLFKGPLRLLQ</sequence>
<feature type="transmembrane region" description="Helical" evidence="16">
    <location>
        <begin position="77"/>
        <end position="99"/>
    </location>
</feature>
<geneLocation type="mitochondrion" evidence="17"/>
<keyword evidence="8" id="KW-1278">Translocase</keyword>
<evidence type="ECO:0000256" key="4">
    <source>
        <dbReference type="ARBA" id="ARBA00021095"/>
    </source>
</evidence>
<dbReference type="PANTHER" id="PTHR11435:SF1">
    <property type="entry name" value="NADH-UBIQUINONE OXIDOREDUCTASE CHAIN 6"/>
    <property type="match status" value="1"/>
</dbReference>
<proteinExistence type="inferred from homology"/>
<keyword evidence="10 16" id="KW-1133">Transmembrane helix</keyword>
<dbReference type="PANTHER" id="PTHR11435">
    <property type="entry name" value="NADH UBIQUINONE OXIDOREDUCTASE SUBUNIT ND6"/>
    <property type="match status" value="1"/>
</dbReference>
<evidence type="ECO:0000256" key="8">
    <source>
        <dbReference type="ARBA" id="ARBA00022967"/>
    </source>
</evidence>
<dbReference type="EC" id="7.1.1.2" evidence="3"/>
<feature type="transmembrane region" description="Helical" evidence="16">
    <location>
        <begin position="136"/>
        <end position="159"/>
    </location>
</feature>
<keyword evidence="7 16" id="KW-0812">Transmembrane</keyword>
<organism evidence="17">
    <name type="scientific">Pachygrapsus marmoratus</name>
    <name type="common">Marbled rock crab</name>
    <name type="synonym">Cancer marmoratus</name>
    <dbReference type="NCBI Taxonomy" id="135190"/>
    <lineage>
        <taxon>Eukaryota</taxon>
        <taxon>Metazoa</taxon>
        <taxon>Ecdysozoa</taxon>
        <taxon>Arthropoda</taxon>
        <taxon>Crustacea</taxon>
        <taxon>Multicrustacea</taxon>
        <taxon>Malacostraca</taxon>
        <taxon>Eumalacostraca</taxon>
        <taxon>Eucarida</taxon>
        <taxon>Decapoda</taxon>
        <taxon>Pleocyemata</taxon>
        <taxon>Brachyura</taxon>
        <taxon>Eubrachyura</taxon>
        <taxon>Grapsoidea</taxon>
        <taxon>Grapsidae</taxon>
        <taxon>Pachygrapsus</taxon>
    </lineage>
</organism>
<keyword evidence="12 17" id="KW-0496">Mitochondrion</keyword>
<evidence type="ECO:0000256" key="11">
    <source>
        <dbReference type="ARBA" id="ARBA00023027"/>
    </source>
</evidence>
<evidence type="ECO:0000256" key="3">
    <source>
        <dbReference type="ARBA" id="ARBA00012944"/>
    </source>
</evidence>
<feature type="transmembrane region" description="Helical" evidence="16">
    <location>
        <begin position="111"/>
        <end position="130"/>
    </location>
</feature>
<evidence type="ECO:0000256" key="7">
    <source>
        <dbReference type="ARBA" id="ARBA00022692"/>
    </source>
</evidence>
<evidence type="ECO:0000256" key="9">
    <source>
        <dbReference type="ARBA" id="ARBA00022982"/>
    </source>
</evidence>
<keyword evidence="6" id="KW-0679">Respiratory chain</keyword>
<evidence type="ECO:0000256" key="14">
    <source>
        <dbReference type="ARBA" id="ARBA00031019"/>
    </source>
</evidence>
<keyword evidence="9" id="KW-0249">Electron transport</keyword>
<name>A0A343S8P3_PACMR</name>
<dbReference type="EMBL" id="MF457403">
    <property type="protein sequence ID" value="AUN45018.1"/>
    <property type="molecule type" value="Genomic_DNA"/>
</dbReference>
<reference evidence="17" key="1">
    <citation type="journal article" date="2018" name="Mol. Phylogenet. Evol.">
        <title>ORDER within the chaos: Insights into phylogenetic relationships within the Anomura (Crustacea: Decapoda) from mitochondrial sequences and gene order rearrangements.</title>
        <authorList>
            <person name="Tan M.H."/>
            <person name="Gan H.M."/>
            <person name="Lee Y.P."/>
            <person name="Linton S."/>
            <person name="Grandjean F."/>
            <person name="Bartholomei-Santos M.L."/>
            <person name="Miller A.D."/>
            <person name="Austin C.M."/>
        </authorList>
    </citation>
    <scope>NUCLEOTIDE SEQUENCE</scope>
</reference>
<evidence type="ECO:0000313" key="17">
    <source>
        <dbReference type="EMBL" id="AUN45018.1"/>
    </source>
</evidence>
<evidence type="ECO:0000256" key="15">
    <source>
        <dbReference type="ARBA" id="ARBA00049551"/>
    </source>
</evidence>
<dbReference type="InterPro" id="IPR050269">
    <property type="entry name" value="ComplexI_Subunit6"/>
</dbReference>
<protein>
    <recommendedName>
        <fullName evidence="4">NADH-ubiquinone oxidoreductase chain 6</fullName>
        <ecNumber evidence="3">7.1.1.2</ecNumber>
    </recommendedName>
    <alternativeName>
        <fullName evidence="14">NADH dehydrogenase subunit 6</fullName>
    </alternativeName>
</protein>
<evidence type="ECO:0000256" key="1">
    <source>
        <dbReference type="ARBA" id="ARBA00004225"/>
    </source>
</evidence>
<evidence type="ECO:0000256" key="12">
    <source>
        <dbReference type="ARBA" id="ARBA00023128"/>
    </source>
</evidence>
<keyword evidence="13 16" id="KW-0472">Membrane</keyword>
<feature type="transmembrane region" description="Helical" evidence="16">
    <location>
        <begin position="53"/>
        <end position="71"/>
    </location>
</feature>
<evidence type="ECO:0000256" key="5">
    <source>
        <dbReference type="ARBA" id="ARBA00022448"/>
    </source>
</evidence>
<keyword evidence="5" id="KW-0813">Transport</keyword>
<evidence type="ECO:0000256" key="10">
    <source>
        <dbReference type="ARBA" id="ARBA00022989"/>
    </source>
</evidence>
<gene>
    <name evidence="17" type="primary">nad6</name>
</gene>
<evidence type="ECO:0000256" key="13">
    <source>
        <dbReference type="ARBA" id="ARBA00023136"/>
    </source>
</evidence>
<evidence type="ECO:0000256" key="2">
    <source>
        <dbReference type="ARBA" id="ARBA00005698"/>
    </source>
</evidence>
<dbReference type="GO" id="GO:0031966">
    <property type="term" value="C:mitochondrial membrane"/>
    <property type="evidence" value="ECO:0007669"/>
    <property type="project" value="UniProtKB-SubCell"/>
</dbReference>
<dbReference type="AlphaFoldDB" id="A0A343S8P3"/>
<evidence type="ECO:0000256" key="16">
    <source>
        <dbReference type="SAM" id="Phobius"/>
    </source>
</evidence>
<keyword evidence="11" id="KW-0520">NAD</keyword>